<proteinExistence type="inferred from homology"/>
<keyword evidence="12" id="KW-1185">Reference proteome</keyword>
<dbReference type="Pfam" id="PF04597">
    <property type="entry name" value="Ribophorin_I"/>
    <property type="match status" value="1"/>
</dbReference>
<protein>
    <recommendedName>
        <fullName evidence="10">Dolichyl-diphosphooligosaccharide--protein glycosyltransferase subunit 1</fullName>
    </recommendedName>
</protein>
<evidence type="ECO:0000256" key="9">
    <source>
        <dbReference type="ARBA" id="ARBA00023136"/>
    </source>
</evidence>
<name>A0ABQ7FSJ0_DUNSA</name>
<sequence>KNAGAAHKGSFSRLKHTYAAMAGGSKGNSFREMKARLPSSAHSIYYVDQIGNVSTSDVRKTTGDTLLTLNTRYPLQGGWKVDFKI</sequence>
<keyword evidence="8" id="KW-1133">Transmembrane helix</keyword>
<dbReference type="PANTHER" id="PTHR21049:SF0">
    <property type="entry name" value="DOLICHYL-DIPHOSPHOOLIGOSACCHARIDE--PROTEIN GLYCOSYLTRANSFERASE SUBUNIT 1"/>
    <property type="match status" value="1"/>
</dbReference>
<evidence type="ECO:0000256" key="5">
    <source>
        <dbReference type="ARBA" id="ARBA00022692"/>
    </source>
</evidence>
<evidence type="ECO:0000313" key="12">
    <source>
        <dbReference type="Proteomes" id="UP000815325"/>
    </source>
</evidence>
<evidence type="ECO:0000256" key="6">
    <source>
        <dbReference type="ARBA" id="ARBA00022729"/>
    </source>
</evidence>
<comment type="similarity">
    <text evidence="4 10">Belongs to the OST1 family.</text>
</comment>
<keyword evidence="7 10" id="KW-0256">Endoplasmic reticulum</keyword>
<comment type="subcellular location">
    <subcellularLocation>
        <location evidence="2 10">Endoplasmic reticulum membrane</location>
        <topology evidence="2 10">Single-pass type I membrane protein</topology>
    </subcellularLocation>
</comment>
<keyword evidence="9" id="KW-0472">Membrane</keyword>
<evidence type="ECO:0000256" key="8">
    <source>
        <dbReference type="ARBA" id="ARBA00022989"/>
    </source>
</evidence>
<evidence type="ECO:0000256" key="10">
    <source>
        <dbReference type="RuleBase" id="RU361143"/>
    </source>
</evidence>
<evidence type="ECO:0000256" key="3">
    <source>
        <dbReference type="ARBA" id="ARBA00004922"/>
    </source>
</evidence>
<dbReference type="InterPro" id="IPR007676">
    <property type="entry name" value="Ribophorin_I"/>
</dbReference>
<accession>A0ABQ7FSJ0</accession>
<comment type="subunit">
    <text evidence="10">Component of the oligosaccharyltransferase (OST) complex.</text>
</comment>
<dbReference type="PANTHER" id="PTHR21049">
    <property type="entry name" value="RIBOPHORIN I"/>
    <property type="match status" value="1"/>
</dbReference>
<comment type="caution">
    <text evidence="11">The sequence shown here is derived from an EMBL/GenBank/DDBJ whole genome shotgun (WGS) entry which is preliminary data.</text>
</comment>
<evidence type="ECO:0000256" key="2">
    <source>
        <dbReference type="ARBA" id="ARBA00004115"/>
    </source>
</evidence>
<keyword evidence="6" id="KW-0732">Signal</keyword>
<dbReference type="EMBL" id="MU072875">
    <property type="protein sequence ID" value="KAF5825484.1"/>
    <property type="molecule type" value="Genomic_DNA"/>
</dbReference>
<evidence type="ECO:0000313" key="11">
    <source>
        <dbReference type="EMBL" id="KAF5825484.1"/>
    </source>
</evidence>
<evidence type="ECO:0000256" key="7">
    <source>
        <dbReference type="ARBA" id="ARBA00022824"/>
    </source>
</evidence>
<comment type="pathway">
    <text evidence="3 10">Protein modification; protein glycosylation.</text>
</comment>
<feature type="non-terminal residue" evidence="11">
    <location>
        <position position="85"/>
    </location>
</feature>
<dbReference type="Proteomes" id="UP000815325">
    <property type="component" value="Unassembled WGS sequence"/>
</dbReference>
<organism evidence="11 12">
    <name type="scientific">Dunaliella salina</name>
    <name type="common">Green alga</name>
    <name type="synonym">Protococcus salinus</name>
    <dbReference type="NCBI Taxonomy" id="3046"/>
    <lineage>
        <taxon>Eukaryota</taxon>
        <taxon>Viridiplantae</taxon>
        <taxon>Chlorophyta</taxon>
        <taxon>core chlorophytes</taxon>
        <taxon>Chlorophyceae</taxon>
        <taxon>CS clade</taxon>
        <taxon>Chlamydomonadales</taxon>
        <taxon>Dunaliellaceae</taxon>
        <taxon>Dunaliella</taxon>
    </lineage>
</organism>
<reference evidence="11" key="1">
    <citation type="submission" date="2017-08" db="EMBL/GenBank/DDBJ databases">
        <authorList>
            <person name="Polle J.E."/>
            <person name="Barry K."/>
            <person name="Cushman J."/>
            <person name="Schmutz J."/>
            <person name="Tran D."/>
            <person name="Hathwaick L.T."/>
            <person name="Yim W.C."/>
            <person name="Jenkins J."/>
            <person name="Mckie-Krisberg Z.M."/>
            <person name="Prochnik S."/>
            <person name="Lindquist E."/>
            <person name="Dockter R.B."/>
            <person name="Adam C."/>
            <person name="Molina H."/>
            <person name="Bunkerborg J."/>
            <person name="Jin E."/>
            <person name="Buchheim M."/>
            <person name="Magnuson J."/>
        </authorList>
    </citation>
    <scope>NUCLEOTIDE SEQUENCE</scope>
    <source>
        <strain evidence="11">CCAP 19/18</strain>
    </source>
</reference>
<comment type="function">
    <text evidence="1 10">Subunit of the oligosaccharyl transferase (OST) complex that catalyzes the initial transfer of a defined glycan (Glc(3)Man(9)GlcNAc(2) in eukaryotes) from the lipid carrier dolichol-pyrophosphate to an asparagine residue within an Asn-X-Ser/Thr consensus motif in nascent polypeptide chains, the first step in protein N-glycosylation. N-glycosylation occurs cotranslationally and the complex associates with the Sec61 complex at the channel-forming translocon complex that mediates protein translocation across the endoplasmic reticulum (ER). All subunits are required for a maximal enzyme activity.</text>
</comment>
<evidence type="ECO:0000256" key="1">
    <source>
        <dbReference type="ARBA" id="ARBA00002791"/>
    </source>
</evidence>
<gene>
    <name evidence="11" type="ORF">DUNSADRAFT_9474</name>
</gene>
<keyword evidence="5" id="KW-0812">Transmembrane</keyword>
<feature type="non-terminal residue" evidence="11">
    <location>
        <position position="1"/>
    </location>
</feature>
<evidence type="ECO:0000256" key="4">
    <source>
        <dbReference type="ARBA" id="ARBA00008905"/>
    </source>
</evidence>